<dbReference type="InterPro" id="IPR036614">
    <property type="entry name" value="RusA-like_sf"/>
</dbReference>
<accession>A0A941EFH6</accession>
<dbReference type="SUPFAM" id="SSF103084">
    <property type="entry name" value="Holliday junction resolvase RusA"/>
    <property type="match status" value="1"/>
</dbReference>
<gene>
    <name evidence="1" type="ORF">KDK95_29445</name>
</gene>
<name>A0A941EFH6_9ACTN</name>
<protein>
    <submittedName>
        <fullName evidence="1">RusA family crossover junction endodeoxyribonuclease</fullName>
        <ecNumber evidence="1">3.1.22.4</ecNumber>
    </submittedName>
</protein>
<organism evidence="1 2">
    <name type="scientific">Actinospica acidithermotolerans</name>
    <dbReference type="NCBI Taxonomy" id="2828514"/>
    <lineage>
        <taxon>Bacteria</taxon>
        <taxon>Bacillati</taxon>
        <taxon>Actinomycetota</taxon>
        <taxon>Actinomycetes</taxon>
        <taxon>Catenulisporales</taxon>
        <taxon>Actinospicaceae</taxon>
        <taxon>Actinospica</taxon>
    </lineage>
</organism>
<dbReference type="Proteomes" id="UP000676325">
    <property type="component" value="Unassembled WGS sequence"/>
</dbReference>
<proteinExistence type="predicted"/>
<dbReference type="GO" id="GO:0000287">
    <property type="term" value="F:magnesium ion binding"/>
    <property type="evidence" value="ECO:0007669"/>
    <property type="project" value="InterPro"/>
</dbReference>
<keyword evidence="1" id="KW-0378">Hydrolase</keyword>
<dbReference type="EMBL" id="JAGSOH010000133">
    <property type="protein sequence ID" value="MBR7830462.1"/>
    <property type="molecule type" value="Genomic_DNA"/>
</dbReference>
<dbReference type="GO" id="GO:0006281">
    <property type="term" value="P:DNA repair"/>
    <property type="evidence" value="ECO:0007669"/>
    <property type="project" value="InterPro"/>
</dbReference>
<dbReference type="GO" id="GO:0006310">
    <property type="term" value="P:DNA recombination"/>
    <property type="evidence" value="ECO:0007669"/>
    <property type="project" value="InterPro"/>
</dbReference>
<reference evidence="1" key="1">
    <citation type="submission" date="2021-04" db="EMBL/GenBank/DDBJ databases">
        <title>Genome based classification of Actinospica acidithermotolerans sp. nov., an actinobacterium isolated from an Indonesian hot spring.</title>
        <authorList>
            <person name="Kusuma A.B."/>
            <person name="Putra K.E."/>
            <person name="Nafisah S."/>
            <person name="Loh J."/>
            <person name="Nouioui I."/>
            <person name="Goodfellow M."/>
        </authorList>
    </citation>
    <scope>NUCLEOTIDE SEQUENCE</scope>
    <source>
        <strain evidence="1">MGRD01-02</strain>
    </source>
</reference>
<dbReference type="EC" id="3.1.22.4" evidence="1"/>
<dbReference type="GO" id="GO:0016787">
    <property type="term" value="F:hydrolase activity"/>
    <property type="evidence" value="ECO:0007669"/>
    <property type="project" value="UniProtKB-KW"/>
</dbReference>
<dbReference type="Gene3D" id="3.30.1330.70">
    <property type="entry name" value="Holliday junction resolvase RusA"/>
    <property type="match status" value="1"/>
</dbReference>
<comment type="caution">
    <text evidence="1">The sequence shown here is derived from an EMBL/GenBank/DDBJ whole genome shotgun (WGS) entry which is preliminary data.</text>
</comment>
<sequence>MPSLPWDVCVLGVPASLQGSPNRRRRWKSDVNAAARALWPTSDPPRTSPVMVKITFFHNEAPLDVDNMIKPIQDALIGIVYDDDKRVHDVTSSVRDLAGAFRLSGLTAALAEGFLSQGPFVHIRVEEPPNTEVLP</sequence>
<dbReference type="InterPro" id="IPR008822">
    <property type="entry name" value="Endonuclease_RusA-like"/>
</dbReference>
<keyword evidence="2" id="KW-1185">Reference proteome</keyword>
<dbReference type="RefSeq" id="WP_212521588.1">
    <property type="nucleotide sequence ID" value="NZ_JAGSOH010000133.1"/>
</dbReference>
<evidence type="ECO:0000313" key="1">
    <source>
        <dbReference type="EMBL" id="MBR7830462.1"/>
    </source>
</evidence>
<dbReference type="AlphaFoldDB" id="A0A941EFH6"/>
<evidence type="ECO:0000313" key="2">
    <source>
        <dbReference type="Proteomes" id="UP000676325"/>
    </source>
</evidence>
<dbReference type="Pfam" id="PF05866">
    <property type="entry name" value="RusA"/>
    <property type="match status" value="1"/>
</dbReference>